<evidence type="ECO:0000256" key="1">
    <source>
        <dbReference type="SAM" id="Phobius"/>
    </source>
</evidence>
<protein>
    <submittedName>
        <fullName evidence="2">DUF3311 domain-containing protein</fullName>
    </submittedName>
</protein>
<feature type="transmembrane region" description="Helical" evidence="1">
    <location>
        <begin position="12"/>
        <end position="30"/>
    </location>
</feature>
<reference evidence="2 3" key="1">
    <citation type="submission" date="2019-03" db="EMBL/GenBank/DDBJ databases">
        <title>Paraburkholderia sp. isolated from native Mimosa gymnas in Guartela State Park, Brazil.</title>
        <authorList>
            <person name="Paulitsch F."/>
            <person name="Hungria M."/>
            <person name="Delamuta J.R.M."/>
            <person name="Ribeiro R.A."/>
            <person name="Dall'Agnol R."/>
            <person name="Silva J.S.B."/>
        </authorList>
    </citation>
    <scope>NUCLEOTIDE SEQUENCE [LARGE SCALE GENOMIC DNA]</scope>
    <source>
        <strain evidence="2 3">CNPSo 3008</strain>
    </source>
</reference>
<dbReference type="InterPro" id="IPR021741">
    <property type="entry name" value="DUF3311"/>
</dbReference>
<accession>A0A4R5L5J0</accession>
<dbReference type="Proteomes" id="UP000295606">
    <property type="component" value="Unassembled WGS sequence"/>
</dbReference>
<proteinExistence type="predicted"/>
<dbReference type="Pfam" id="PF11755">
    <property type="entry name" value="DUF3311"/>
    <property type="match status" value="1"/>
</dbReference>
<keyword evidence="1" id="KW-0812">Transmembrane</keyword>
<keyword evidence="1" id="KW-0472">Membrane</keyword>
<name>A0A4R5L5J0_9BURK</name>
<dbReference type="OrthoDB" id="123261at2"/>
<keyword evidence="1" id="KW-1133">Transmembrane helix</keyword>
<gene>
    <name evidence="2" type="ORF">E1N52_32595</name>
</gene>
<dbReference type="RefSeq" id="WP_133187644.1">
    <property type="nucleotide sequence ID" value="NZ_SMOD01000035.1"/>
</dbReference>
<organism evidence="2 3">
    <name type="scientific">Paraburkholderia guartelaensis</name>
    <dbReference type="NCBI Taxonomy" id="2546446"/>
    <lineage>
        <taxon>Bacteria</taxon>
        <taxon>Pseudomonadati</taxon>
        <taxon>Pseudomonadota</taxon>
        <taxon>Betaproteobacteria</taxon>
        <taxon>Burkholderiales</taxon>
        <taxon>Burkholderiaceae</taxon>
        <taxon>Paraburkholderia</taxon>
    </lineage>
</organism>
<feature type="transmembrane region" description="Helical" evidence="1">
    <location>
        <begin position="42"/>
        <end position="64"/>
    </location>
</feature>
<evidence type="ECO:0000313" key="3">
    <source>
        <dbReference type="Proteomes" id="UP000295606"/>
    </source>
</evidence>
<dbReference type="EMBL" id="SMOD01000035">
    <property type="protein sequence ID" value="TDG03825.1"/>
    <property type="molecule type" value="Genomic_DNA"/>
</dbReference>
<evidence type="ECO:0000313" key="2">
    <source>
        <dbReference type="EMBL" id="TDG03825.1"/>
    </source>
</evidence>
<sequence length="117" mass="12982">MQLKGNPKSLRRWLSLLYLPWLALIAVPTWDKVDPMWDGMPFFYWYQLIWLLGGGVTTGIVFFASGMLAGNCATQRDDTSTPAPNSAAEPAMEAAMEAAPPLIAEFHFEAFEGEVDL</sequence>
<dbReference type="AlphaFoldDB" id="A0A4R5L5J0"/>
<comment type="caution">
    <text evidence="2">The sequence shown here is derived from an EMBL/GenBank/DDBJ whole genome shotgun (WGS) entry which is preliminary data.</text>
</comment>